<evidence type="ECO:0000313" key="2">
    <source>
        <dbReference type="EMBL" id="CAK0859705.1"/>
    </source>
</evidence>
<gene>
    <name evidence="2" type="ORF">PCOR1329_LOCUS48995</name>
</gene>
<organism evidence="2 3">
    <name type="scientific">Prorocentrum cordatum</name>
    <dbReference type="NCBI Taxonomy" id="2364126"/>
    <lineage>
        <taxon>Eukaryota</taxon>
        <taxon>Sar</taxon>
        <taxon>Alveolata</taxon>
        <taxon>Dinophyceae</taxon>
        <taxon>Prorocentrales</taxon>
        <taxon>Prorocentraceae</taxon>
        <taxon>Prorocentrum</taxon>
    </lineage>
</organism>
<feature type="region of interest" description="Disordered" evidence="1">
    <location>
        <begin position="34"/>
        <end position="87"/>
    </location>
</feature>
<protein>
    <submittedName>
        <fullName evidence="2">Uncharacterized protein</fullName>
    </submittedName>
</protein>
<reference evidence="2" key="1">
    <citation type="submission" date="2023-10" db="EMBL/GenBank/DDBJ databases">
        <authorList>
            <person name="Chen Y."/>
            <person name="Shah S."/>
            <person name="Dougan E. K."/>
            <person name="Thang M."/>
            <person name="Chan C."/>
        </authorList>
    </citation>
    <scope>NUCLEOTIDE SEQUENCE [LARGE SCALE GENOMIC DNA]</scope>
</reference>
<comment type="caution">
    <text evidence="2">The sequence shown here is derived from an EMBL/GenBank/DDBJ whole genome shotgun (WGS) entry which is preliminary data.</text>
</comment>
<accession>A0ABN9UJJ2</accession>
<feature type="non-terminal residue" evidence="2">
    <location>
        <position position="1"/>
    </location>
</feature>
<evidence type="ECO:0000256" key="1">
    <source>
        <dbReference type="SAM" id="MobiDB-lite"/>
    </source>
</evidence>
<dbReference type="EMBL" id="CAUYUJ010015927">
    <property type="protein sequence ID" value="CAK0859705.1"/>
    <property type="molecule type" value="Genomic_DNA"/>
</dbReference>
<sequence length="171" mass="19686">PARHEDGRRSALPSVQDKRRPRSDLGICLPRWRWAGAGPPGLHGVTANSTAEREEEEPGEEEDDKRRRRAELKRSSTSLGHRRGSEERQRAATCYLARLCAVAPPVPEFHQGEGMRRGREFLVREARSQKTQTAKHAKTLYWRARLEPILYKTKWRYQTWMAGCAVLRQSS</sequence>
<name>A0ABN9UJJ2_9DINO</name>
<feature type="region of interest" description="Disordered" evidence="1">
    <location>
        <begin position="1"/>
        <end position="22"/>
    </location>
</feature>
<keyword evidence="3" id="KW-1185">Reference proteome</keyword>
<evidence type="ECO:0000313" key="3">
    <source>
        <dbReference type="Proteomes" id="UP001189429"/>
    </source>
</evidence>
<dbReference type="Proteomes" id="UP001189429">
    <property type="component" value="Unassembled WGS sequence"/>
</dbReference>
<feature type="compositionally biased region" description="Acidic residues" evidence="1">
    <location>
        <begin position="53"/>
        <end position="63"/>
    </location>
</feature>
<proteinExistence type="predicted"/>